<evidence type="ECO:0000256" key="2">
    <source>
        <dbReference type="SAM" id="SignalP"/>
    </source>
</evidence>
<name>A0ABV5AED1_9BACL</name>
<feature type="chain" id="PRO_5045179239" description="Photosynthesis system II assembly factor Ycf48/Hcf136-like domain-containing protein" evidence="2">
    <location>
        <begin position="30"/>
        <end position="418"/>
    </location>
</feature>
<dbReference type="RefSeq" id="WP_275473729.1">
    <property type="nucleotide sequence ID" value="NZ_CP162940.1"/>
</dbReference>
<feature type="compositionally biased region" description="Low complexity" evidence="1">
    <location>
        <begin position="32"/>
        <end position="54"/>
    </location>
</feature>
<comment type="caution">
    <text evidence="3">The sequence shown here is derived from an EMBL/GenBank/DDBJ whole genome shotgun (WGS) entry which is preliminary data.</text>
</comment>
<dbReference type="Proteomes" id="UP001579974">
    <property type="component" value="Unassembled WGS sequence"/>
</dbReference>
<keyword evidence="4" id="KW-1185">Reference proteome</keyword>
<proteinExistence type="predicted"/>
<protein>
    <recommendedName>
        <fullName evidence="5">Photosynthesis system II assembly factor Ycf48/Hcf136-like domain-containing protein</fullName>
    </recommendedName>
</protein>
<dbReference type="PANTHER" id="PTHR47199:SF2">
    <property type="entry name" value="PHOTOSYSTEM II STABILITY_ASSEMBLY FACTOR HCF136, CHLOROPLASTIC"/>
    <property type="match status" value="1"/>
</dbReference>
<evidence type="ECO:0008006" key="5">
    <source>
        <dbReference type="Google" id="ProtNLM"/>
    </source>
</evidence>
<feature type="signal peptide" evidence="2">
    <location>
        <begin position="1"/>
        <end position="29"/>
    </location>
</feature>
<dbReference type="EMBL" id="JBDXSU010000005">
    <property type="protein sequence ID" value="MFB5190215.1"/>
    <property type="molecule type" value="Genomic_DNA"/>
</dbReference>
<gene>
    <name evidence="3" type="ORF">KKP3000_003660</name>
</gene>
<reference evidence="3 4" key="1">
    <citation type="journal article" date="2024" name="Int. J. Mol. Sci.">
        <title>Exploration of Alicyclobacillus spp. Genome in Search of Antibiotic Resistance.</title>
        <authorList>
            <person name="Bucka-Kolendo J."/>
            <person name="Kiousi D.E."/>
            <person name="Dekowska A."/>
            <person name="Mikolajczuk-Szczyrba A."/>
            <person name="Karadedos D.M."/>
            <person name="Michael P."/>
            <person name="Galanis A."/>
            <person name="Sokolowska B."/>
        </authorList>
    </citation>
    <scope>NUCLEOTIDE SEQUENCE [LARGE SCALE GENOMIC DNA]</scope>
    <source>
        <strain evidence="3 4">KKP 3000</strain>
    </source>
</reference>
<dbReference type="PROSITE" id="PS51257">
    <property type="entry name" value="PROKAR_LIPOPROTEIN"/>
    <property type="match status" value="1"/>
</dbReference>
<feature type="region of interest" description="Disordered" evidence="1">
    <location>
        <begin position="27"/>
        <end position="60"/>
    </location>
</feature>
<dbReference type="InterPro" id="IPR015943">
    <property type="entry name" value="WD40/YVTN_repeat-like_dom_sf"/>
</dbReference>
<dbReference type="Gene3D" id="2.130.10.10">
    <property type="entry name" value="YVTN repeat-like/Quinoprotein amine dehydrogenase"/>
    <property type="match status" value="1"/>
</dbReference>
<dbReference type="PANTHER" id="PTHR47199">
    <property type="entry name" value="PHOTOSYSTEM II STABILITY/ASSEMBLY FACTOR HCF136, CHLOROPLASTIC"/>
    <property type="match status" value="1"/>
</dbReference>
<evidence type="ECO:0000313" key="4">
    <source>
        <dbReference type="Proteomes" id="UP001579974"/>
    </source>
</evidence>
<evidence type="ECO:0000256" key="1">
    <source>
        <dbReference type="SAM" id="MobiDB-lite"/>
    </source>
</evidence>
<accession>A0ABV5AED1</accession>
<dbReference type="CDD" id="cd15482">
    <property type="entry name" value="Sialidase_non-viral"/>
    <property type="match status" value="1"/>
</dbReference>
<keyword evidence="2" id="KW-0732">Signal</keyword>
<organism evidence="3 4">
    <name type="scientific">Alicyclobacillus fastidiosus</name>
    <dbReference type="NCBI Taxonomy" id="392011"/>
    <lineage>
        <taxon>Bacteria</taxon>
        <taxon>Bacillati</taxon>
        <taxon>Bacillota</taxon>
        <taxon>Bacilli</taxon>
        <taxon>Bacillales</taxon>
        <taxon>Alicyclobacillaceae</taxon>
        <taxon>Alicyclobacillus</taxon>
    </lineage>
</organism>
<evidence type="ECO:0000313" key="3">
    <source>
        <dbReference type="EMBL" id="MFB5190215.1"/>
    </source>
</evidence>
<sequence length="418" mass="43668">MRFVRLSGLTLTCLAVLGLTGCASPLARSTPTSVTSATSGDGSDTSSGSDSSHSNPLTTATSSNAFDDQLHLRQAHIQMIDSETGYAWGYAAGTFKLYATDNGARSWGALTLPALPKYTVTSMGVSGAGYVQACFTDASTGFLTWLTPSGVHVLRTTDGGLSWIAGDIAAPGDASQIGQVFFATNKVGWMLLLGDGATGAASKYLYRTSDGGVSWKEVNSSANALPHNGVNLELAFSSDGLHGVFSADDPLSKTPVFEQTSDGGKSWRVVVTGPVPSDPSHPVEDVTPLPSVVDSAAERADFVLSSSAGNKLLLVDSDLQGHAISRTLTVGQIQAMTWNQSTANLLEVQSGKMTLLQSQDGGQDWTTIGTLPDSLTGGDTDVQDFQMLGQTGWVLLQDDALKPILLKTTDNGAHWEAI</sequence>
<dbReference type="SUPFAM" id="SSF110296">
    <property type="entry name" value="Oligoxyloglucan reducing end-specific cellobiohydrolase"/>
    <property type="match status" value="1"/>
</dbReference>